<evidence type="ECO:0000313" key="4">
    <source>
        <dbReference type="EMBL" id="KUO40194.1"/>
    </source>
</evidence>
<dbReference type="CDD" id="cd03376">
    <property type="entry name" value="TPP_PFOR_porB_like"/>
    <property type="match status" value="1"/>
</dbReference>
<dbReference type="Proteomes" id="UP000074294">
    <property type="component" value="Unassembled WGS sequence"/>
</dbReference>
<dbReference type="GO" id="GO:0006082">
    <property type="term" value="P:organic acid metabolic process"/>
    <property type="evidence" value="ECO:0007669"/>
    <property type="project" value="UniProtKB-ARBA"/>
</dbReference>
<evidence type="ECO:0000256" key="1">
    <source>
        <dbReference type="ARBA" id="ARBA00011595"/>
    </source>
</evidence>
<dbReference type="GO" id="GO:0016491">
    <property type="term" value="F:oxidoreductase activity"/>
    <property type="evidence" value="ECO:0007669"/>
    <property type="project" value="UniProtKB-KW"/>
</dbReference>
<dbReference type="EMBL" id="LQMQ01000047">
    <property type="protein sequence ID" value="KUO40194.1"/>
    <property type="molecule type" value="Genomic_DNA"/>
</dbReference>
<dbReference type="InterPro" id="IPR051479">
    <property type="entry name" value="PorB-like"/>
</dbReference>
<dbReference type="GO" id="GO:0030976">
    <property type="term" value="F:thiamine pyrophosphate binding"/>
    <property type="evidence" value="ECO:0007669"/>
    <property type="project" value="InterPro"/>
</dbReference>
<organism evidence="4 5">
    <name type="scientific">Hadarchaeum yellowstonense</name>
    <dbReference type="NCBI Taxonomy" id="1776334"/>
    <lineage>
        <taxon>Archaea</taxon>
        <taxon>Methanobacteriati</taxon>
        <taxon>Candidatus Hadarchaeota</taxon>
        <taxon>Candidatus Hadarchaeia</taxon>
        <taxon>Candidatus Hadarchaeales</taxon>
        <taxon>Candidatus Hadarchaeaceae</taxon>
        <taxon>Candidatus Hadarchaeum</taxon>
    </lineage>
</organism>
<evidence type="ECO:0000256" key="2">
    <source>
        <dbReference type="ARBA" id="ARBA00023002"/>
    </source>
</evidence>
<dbReference type="SUPFAM" id="SSF52518">
    <property type="entry name" value="Thiamin diphosphate-binding fold (THDP-binding)"/>
    <property type="match status" value="1"/>
</dbReference>
<dbReference type="STRING" id="1776334.APZ16_07225"/>
<comment type="caution">
    <text evidence="4">The sequence shown here is derived from an EMBL/GenBank/DDBJ whole genome shotgun (WGS) entry which is preliminary data.</text>
</comment>
<evidence type="ECO:0000313" key="5">
    <source>
        <dbReference type="Proteomes" id="UP000074294"/>
    </source>
</evidence>
<dbReference type="InterPro" id="IPR029061">
    <property type="entry name" value="THDP-binding"/>
</dbReference>
<feature type="domain" description="Thiamine pyrophosphate enzyme TPP-binding" evidence="3">
    <location>
        <begin position="10"/>
        <end position="160"/>
    </location>
</feature>
<reference evidence="4 5" key="1">
    <citation type="journal article" date="2016" name="Nat. Microbiol.">
        <title>Genomic inference of the metabolism of cosmopolitan subsurface Archaea, Hadesarchaea.</title>
        <authorList>
            <person name="Baker B.J."/>
            <person name="Saw J.H."/>
            <person name="Lind A.E."/>
            <person name="Lazar C.S."/>
            <person name="Hinrichs K.-U."/>
            <person name="Teske A.P."/>
            <person name="Ettema T.J."/>
        </authorList>
    </citation>
    <scope>NUCLEOTIDE SEQUENCE [LARGE SCALE GENOMIC DNA]</scope>
</reference>
<name>A0A147JUS7_HADYE</name>
<keyword evidence="2" id="KW-0560">Oxidoreductase</keyword>
<dbReference type="GO" id="GO:0044272">
    <property type="term" value="P:sulfur compound biosynthetic process"/>
    <property type="evidence" value="ECO:0007669"/>
    <property type="project" value="UniProtKB-ARBA"/>
</dbReference>
<proteinExistence type="predicted"/>
<accession>A0A147JUS7</accession>
<sequence>MEVTTTPYPETAWRVPWIHVAFENAAAVASGVSRALKVLGKTHIKSVAIAGDGGTADIGLQALSGAVERWEDLLYICYDNEAYMNTGIQRSGATPFGAWTTTTPVGKARRGEDRPKKDIPAIMIAHGAPYVATASVAYPLDFVKKVKKAAAIRGPTYVHVHAPCVPGWRIDSSKSIEVARLAVLTGAWILYEHEGGKTTVTFKPAKRRPVAEYLKLQGRFRHLTEEEINEIQKMVDEQCRRLGID</sequence>
<comment type="subunit">
    <text evidence="1">Heterotetramer of one alpha, one beta, one delta and one gamma chain.</text>
</comment>
<dbReference type="AlphaFoldDB" id="A0A147JUS7"/>
<dbReference type="Gene3D" id="3.40.50.970">
    <property type="match status" value="2"/>
</dbReference>
<evidence type="ECO:0000259" key="3">
    <source>
        <dbReference type="Pfam" id="PF02775"/>
    </source>
</evidence>
<gene>
    <name evidence="4" type="ORF">APZ16_07225</name>
</gene>
<dbReference type="Pfam" id="PF02775">
    <property type="entry name" value="TPP_enzyme_C"/>
    <property type="match status" value="1"/>
</dbReference>
<dbReference type="PANTHER" id="PTHR42897">
    <property type="entry name" value="PYRUVATE SYNTHASE SUBUNIT PORB"/>
    <property type="match status" value="1"/>
</dbReference>
<dbReference type="InterPro" id="IPR011766">
    <property type="entry name" value="TPP_enzyme_TPP-bd"/>
</dbReference>
<dbReference type="PANTHER" id="PTHR42897:SF2">
    <property type="entry name" value="PYRUVATE SYNTHASE SUBUNIT PORB"/>
    <property type="match status" value="1"/>
</dbReference>
<protein>
    <submittedName>
        <fullName evidence="4">2-ketoisovalerate ferredoxin oxidoreductase</fullName>
    </submittedName>
</protein>